<feature type="non-terminal residue" evidence="1">
    <location>
        <position position="1"/>
    </location>
</feature>
<gene>
    <name evidence="1" type="ORF">KIPB_007307</name>
</gene>
<dbReference type="Proteomes" id="UP000265618">
    <property type="component" value="Unassembled WGS sequence"/>
</dbReference>
<organism evidence="1 2">
    <name type="scientific">Kipferlia bialata</name>
    <dbReference type="NCBI Taxonomy" id="797122"/>
    <lineage>
        <taxon>Eukaryota</taxon>
        <taxon>Metamonada</taxon>
        <taxon>Carpediemonas-like organisms</taxon>
        <taxon>Kipferlia</taxon>
    </lineage>
</organism>
<keyword evidence="2" id="KW-1185">Reference proteome</keyword>
<protein>
    <submittedName>
        <fullName evidence="1">Uncharacterized protein</fullName>
    </submittedName>
</protein>
<comment type="caution">
    <text evidence="1">The sequence shown here is derived from an EMBL/GenBank/DDBJ whole genome shotgun (WGS) entry which is preliminary data.</text>
</comment>
<reference evidence="1 2" key="1">
    <citation type="journal article" date="2018" name="PLoS ONE">
        <title>The draft genome of Kipferlia bialata reveals reductive genome evolution in fornicate parasites.</title>
        <authorList>
            <person name="Tanifuji G."/>
            <person name="Takabayashi S."/>
            <person name="Kume K."/>
            <person name="Takagi M."/>
            <person name="Nakayama T."/>
            <person name="Kamikawa R."/>
            <person name="Inagaki Y."/>
            <person name="Hashimoto T."/>
        </authorList>
    </citation>
    <scope>NUCLEOTIDE SEQUENCE [LARGE SCALE GENOMIC DNA]</scope>
    <source>
        <strain evidence="1">NY0173</strain>
    </source>
</reference>
<dbReference type="AlphaFoldDB" id="A0A9K3D1L2"/>
<sequence>MTAISETEFLLICGPYLVTADSPLQAWLCNTDTMKWQRCADPPVMENEDDGEALNNTFSAGLSGGCVHLLAHIQDADEGEGAYDLPYHAVFSLPTQEEPKGSWSIGGALGKRACHTRGFQPLGDNLALVFNGYGVCGYDTVRDLWGHELLKLSGAETE</sequence>
<dbReference type="EMBL" id="BDIP01002033">
    <property type="protein sequence ID" value="GIQ85609.1"/>
    <property type="molecule type" value="Genomic_DNA"/>
</dbReference>
<evidence type="ECO:0000313" key="2">
    <source>
        <dbReference type="Proteomes" id="UP000265618"/>
    </source>
</evidence>
<name>A0A9K3D1L2_9EUKA</name>
<evidence type="ECO:0000313" key="1">
    <source>
        <dbReference type="EMBL" id="GIQ85609.1"/>
    </source>
</evidence>
<proteinExistence type="predicted"/>
<accession>A0A9K3D1L2</accession>